<keyword evidence="3" id="KW-1185">Reference proteome</keyword>
<feature type="transmembrane region" description="Helical" evidence="1">
    <location>
        <begin position="32"/>
        <end position="49"/>
    </location>
</feature>
<dbReference type="RefSeq" id="WP_169143312.1">
    <property type="nucleotide sequence ID" value="NZ_WTVS01000100.1"/>
</dbReference>
<organism evidence="2 3">
    <name type="scientific">Aromatoleum toluolicum</name>
    <dbReference type="NCBI Taxonomy" id="90060"/>
    <lineage>
        <taxon>Bacteria</taxon>
        <taxon>Pseudomonadati</taxon>
        <taxon>Pseudomonadota</taxon>
        <taxon>Betaproteobacteria</taxon>
        <taxon>Rhodocyclales</taxon>
        <taxon>Rhodocyclaceae</taxon>
        <taxon>Aromatoleum</taxon>
    </lineage>
</organism>
<gene>
    <name evidence="2" type="ORF">GPA27_25810</name>
</gene>
<accession>A0ABX1NN57</accession>
<keyword evidence="1" id="KW-0472">Membrane</keyword>
<sequence length="229" mass="25481">MLTYINKAVGLLGFRITPIDARALRYQRASKSLVVSAIFFYAFLGWFGISFFDISENLGNRGAGCALQFVFSGKTVLLFFVAVILMAIYLLRPHLKPVENTIGKRYARAVWRTLMFFAFLWVGFYQALGGTMLGIAIYIAMHEFKTSTFVFVFGAMCLFVGVILKIQGPELLWKIRRRAKPYTLRGAIVSMASVVLIAVLPGGLAYGGLVESMKPPASVQCPQPRIIWG</sequence>
<feature type="transmembrane region" description="Helical" evidence="1">
    <location>
        <begin position="147"/>
        <end position="166"/>
    </location>
</feature>
<evidence type="ECO:0000313" key="3">
    <source>
        <dbReference type="Proteomes" id="UP000634522"/>
    </source>
</evidence>
<dbReference type="Proteomes" id="UP000634522">
    <property type="component" value="Unassembled WGS sequence"/>
</dbReference>
<name>A0ABX1NN57_9RHOO</name>
<proteinExistence type="predicted"/>
<comment type="caution">
    <text evidence="2">The sequence shown here is derived from an EMBL/GenBank/DDBJ whole genome shotgun (WGS) entry which is preliminary data.</text>
</comment>
<evidence type="ECO:0000256" key="1">
    <source>
        <dbReference type="SAM" id="Phobius"/>
    </source>
</evidence>
<keyword evidence="1" id="KW-1133">Transmembrane helix</keyword>
<feature type="transmembrane region" description="Helical" evidence="1">
    <location>
        <begin position="69"/>
        <end position="92"/>
    </location>
</feature>
<keyword evidence="1" id="KW-0812">Transmembrane</keyword>
<dbReference type="EMBL" id="WTVS01000100">
    <property type="protein sequence ID" value="NMG00803.1"/>
    <property type="molecule type" value="Genomic_DNA"/>
</dbReference>
<feature type="transmembrane region" description="Helical" evidence="1">
    <location>
        <begin position="113"/>
        <end position="141"/>
    </location>
</feature>
<feature type="transmembrane region" description="Helical" evidence="1">
    <location>
        <begin position="187"/>
        <end position="209"/>
    </location>
</feature>
<reference evidence="2 3" key="1">
    <citation type="submission" date="2019-12" db="EMBL/GenBank/DDBJ databases">
        <title>Comparative genomics gives insights into the taxonomy of the Azoarcus-Aromatoleum group and reveals separate origins of nif in the plant-associated Azoarcus and non-plant-associated Aromatoleum sub-groups.</title>
        <authorList>
            <person name="Lafos M."/>
            <person name="Maluk M."/>
            <person name="Batista M."/>
            <person name="Junghare M."/>
            <person name="Carmona M."/>
            <person name="Faoro H."/>
            <person name="Cruz L.M."/>
            <person name="Battistoni F."/>
            <person name="De Souza E."/>
            <person name="Pedrosa F."/>
            <person name="Chen W.-M."/>
            <person name="Poole P.S."/>
            <person name="Dixon R.A."/>
            <person name="James E.K."/>
        </authorList>
    </citation>
    <scope>NUCLEOTIDE SEQUENCE [LARGE SCALE GENOMIC DNA]</scope>
    <source>
        <strain evidence="2 3">T</strain>
    </source>
</reference>
<protein>
    <submittedName>
        <fullName evidence="2">Uncharacterized protein</fullName>
    </submittedName>
</protein>
<evidence type="ECO:0000313" key="2">
    <source>
        <dbReference type="EMBL" id="NMG00803.1"/>
    </source>
</evidence>